<dbReference type="RefSeq" id="WP_317936216.1">
    <property type="nucleotide sequence ID" value="NZ_JAUBDH010000006.1"/>
</dbReference>
<dbReference type="Pfam" id="PF11992">
    <property type="entry name" value="TgpA_N"/>
    <property type="match status" value="1"/>
</dbReference>
<name>A0ABU4G119_9BACL</name>
<evidence type="ECO:0000256" key="2">
    <source>
        <dbReference type="SAM" id="Phobius"/>
    </source>
</evidence>
<dbReference type="InterPro" id="IPR052901">
    <property type="entry name" value="Bact_TGase-like"/>
</dbReference>
<dbReference type="EMBL" id="JAUBDH010000006">
    <property type="protein sequence ID" value="MDW0110659.1"/>
    <property type="molecule type" value="Genomic_DNA"/>
</dbReference>
<dbReference type="InterPro" id="IPR002931">
    <property type="entry name" value="Transglutaminase-like"/>
</dbReference>
<dbReference type="Gene3D" id="3.10.620.30">
    <property type="match status" value="1"/>
</dbReference>
<keyword evidence="2" id="KW-0812">Transmembrane</keyword>
<dbReference type="Pfam" id="PF13559">
    <property type="entry name" value="DUF4129"/>
    <property type="match status" value="1"/>
</dbReference>
<evidence type="ECO:0000256" key="1">
    <source>
        <dbReference type="SAM" id="MobiDB-lite"/>
    </source>
</evidence>
<keyword evidence="2" id="KW-1133">Transmembrane helix</keyword>
<dbReference type="InterPro" id="IPR038765">
    <property type="entry name" value="Papain-like_cys_pep_sf"/>
</dbReference>
<evidence type="ECO:0000313" key="5">
    <source>
        <dbReference type="Proteomes" id="UP001280629"/>
    </source>
</evidence>
<keyword evidence="5" id="KW-1185">Reference proteome</keyword>
<feature type="transmembrane region" description="Helical" evidence="2">
    <location>
        <begin position="201"/>
        <end position="221"/>
    </location>
</feature>
<feature type="transmembrane region" description="Helical" evidence="2">
    <location>
        <begin position="112"/>
        <end position="133"/>
    </location>
</feature>
<feature type="domain" description="Transglutaminase-like" evidence="3">
    <location>
        <begin position="469"/>
        <end position="543"/>
    </location>
</feature>
<feature type="transmembrane region" description="Helical" evidence="2">
    <location>
        <begin position="39"/>
        <end position="60"/>
    </location>
</feature>
<feature type="transmembrane region" description="Helical" evidence="2">
    <location>
        <begin position="164"/>
        <end position="181"/>
    </location>
</feature>
<organism evidence="4 5">
    <name type="scientific">Sporosarcina aquimarina</name>
    <dbReference type="NCBI Taxonomy" id="114975"/>
    <lineage>
        <taxon>Bacteria</taxon>
        <taxon>Bacillati</taxon>
        <taxon>Bacillota</taxon>
        <taxon>Bacilli</taxon>
        <taxon>Bacillales</taxon>
        <taxon>Caryophanaceae</taxon>
        <taxon>Sporosarcina</taxon>
    </lineage>
</organism>
<feature type="region of interest" description="Disordered" evidence="1">
    <location>
        <begin position="564"/>
        <end position="583"/>
    </location>
</feature>
<evidence type="ECO:0000313" key="4">
    <source>
        <dbReference type="EMBL" id="MDW0110659.1"/>
    </source>
</evidence>
<feature type="transmembrane region" description="Helical" evidence="2">
    <location>
        <begin position="6"/>
        <end position="27"/>
    </location>
</feature>
<reference evidence="4 5" key="1">
    <citation type="submission" date="2023-06" db="EMBL/GenBank/DDBJ databases">
        <title>Sporosarcina sp. nov., isolated from Korean traditional fermented seafood 'Jeotgal'.</title>
        <authorList>
            <person name="Yang A.-I."/>
            <person name="Shin N.-R."/>
        </authorList>
    </citation>
    <scope>NUCLEOTIDE SEQUENCE [LARGE SCALE GENOMIC DNA]</scope>
    <source>
        <strain evidence="4 5">KCTC3840</strain>
    </source>
</reference>
<gene>
    <name evidence="4" type="ORF">QT716_11485</name>
</gene>
<dbReference type="SMART" id="SM00460">
    <property type="entry name" value="TGc"/>
    <property type="match status" value="1"/>
</dbReference>
<feature type="transmembrane region" description="Helical" evidence="2">
    <location>
        <begin position="605"/>
        <end position="625"/>
    </location>
</feature>
<protein>
    <submittedName>
        <fullName evidence="4">TransglutaminaseTgpA domain-containing protein</fullName>
    </submittedName>
</protein>
<dbReference type="SUPFAM" id="SSF54001">
    <property type="entry name" value="Cysteine proteinases"/>
    <property type="match status" value="1"/>
</dbReference>
<dbReference type="InterPro" id="IPR021878">
    <property type="entry name" value="TgpA_N"/>
</dbReference>
<dbReference type="PANTHER" id="PTHR42736:SF1">
    <property type="entry name" value="PROTEIN-GLUTAMINE GAMMA-GLUTAMYLTRANSFERASE"/>
    <property type="match status" value="1"/>
</dbReference>
<dbReference type="InterPro" id="IPR025403">
    <property type="entry name" value="TgpA-like_C"/>
</dbReference>
<accession>A0ABU4G119</accession>
<proteinExistence type="predicted"/>
<evidence type="ECO:0000259" key="3">
    <source>
        <dbReference type="SMART" id="SM00460"/>
    </source>
</evidence>
<dbReference type="Pfam" id="PF01841">
    <property type="entry name" value="Transglut_core"/>
    <property type="match status" value="1"/>
</dbReference>
<keyword evidence="2" id="KW-0472">Membrane</keyword>
<dbReference type="PANTHER" id="PTHR42736">
    <property type="entry name" value="PROTEIN-GLUTAMINE GAMMA-GLUTAMYLTRANSFERASE"/>
    <property type="match status" value="1"/>
</dbReference>
<comment type="caution">
    <text evidence="4">The sequence shown here is derived from an EMBL/GenBank/DDBJ whole genome shotgun (WGS) entry which is preliminary data.</text>
</comment>
<sequence length="726" mass="83467">MKELQIGKPLLVLLYVLGFLLTIEWLGPISELTSTGHISLFYGFVGMSLLFGMLRIPAWISAPIKMSYIYFSIQYVFYEKDFLSKEAMQTTAADFGQSISFISNGEWMEISYLFRTILFFVLLWMITYLLRFWLEYRKSLFLFFGMTVIFLSVVDTFTDFDASYAILRVMILGLLLLGLLYPLKLSSKNNTQLPLSNYFKVVAPLGGVLVLIAIVAILVPIKEPAWPDPVPYIRSAAGFGDTGSGSGVSKVGYDEDDTSLGGAFQQDDTLVFEAYVDSRQYWRMETKDMYTTKGWEKYASEDSLSEEGNFSGIMGGQVLLPPRERSDIDLYQPLPVLPYPYGFQELQTTEGYFYRLDEDTGKLELGTDELLDFTYRTEFIEPEYSLKELRSTDMNELTAMEYEMRQYLSLPNEVPERVGELAQDLTAEATSVYEKAQAIERYFGRSGFVYSREDVAIPKEDEDYVDQFLFETKRGYCDNFSTSMVVMLRSVGIPARWVKGFAPGEQKIDSDREKYYKVTNNQAHSWVEAYMPGIGWMPFEPTIGFSGAANVNYDVEVAEDDVKEQEMIKRPEEEKKKKEQEQAAKRKKAESSWLLTIIPEWLRSWVAISIIIGTGLVAILITLFFTRKKWIPRAGVRRSRKKPLGWQSFADEYEMLLKQFKRIGIEKPPGMTLSDYAKRVNRLRGDDRMGILTSVYEAGLYGRRENEQNWAELREIWEDLIIETTG</sequence>
<dbReference type="Proteomes" id="UP001280629">
    <property type="component" value="Unassembled WGS sequence"/>
</dbReference>
<feature type="transmembrane region" description="Helical" evidence="2">
    <location>
        <begin position="140"/>
        <end position="158"/>
    </location>
</feature>